<evidence type="ECO:0000313" key="2">
    <source>
        <dbReference type="Proteomes" id="UP000321558"/>
    </source>
</evidence>
<comment type="caution">
    <text evidence="1">The sequence shown here is derived from an EMBL/GenBank/DDBJ whole genome shotgun (WGS) entry which is preliminary data.</text>
</comment>
<sequence>MKTYMCPVCGYDGLEEEAYDNNFNPSYEICSCCRFEYGYSEDHNVDLGYIVIPNEMREAAFQLYRKQWIEEGAEVGHPEYYPKEFQEKGKVKQEMLIKQLKRLDLPLDNFTFLDYDS</sequence>
<reference evidence="1 2" key="1">
    <citation type="submission" date="2019-07" db="EMBL/GenBank/DDBJ databases">
        <title>Whole genome shotgun sequence of Oceanobacillus sojae NBRC 105379.</title>
        <authorList>
            <person name="Hosoyama A."/>
            <person name="Uohara A."/>
            <person name="Ohji S."/>
            <person name="Ichikawa N."/>
        </authorList>
    </citation>
    <scope>NUCLEOTIDE SEQUENCE [LARGE SCALE GENOMIC DNA]</scope>
    <source>
        <strain evidence="1 2">NBRC 105379</strain>
    </source>
</reference>
<name>A0A511ZR68_9BACI</name>
<gene>
    <name evidence="1" type="primary">yoaQ</name>
    <name evidence="1" type="ORF">OSO01_46830</name>
</gene>
<evidence type="ECO:0000313" key="1">
    <source>
        <dbReference type="EMBL" id="GEN89944.1"/>
    </source>
</evidence>
<protein>
    <submittedName>
        <fullName evidence="1">Uncharacterized protein</fullName>
    </submittedName>
</protein>
<dbReference type="Proteomes" id="UP000321558">
    <property type="component" value="Unassembled WGS sequence"/>
</dbReference>
<dbReference type="OrthoDB" id="1456570at2"/>
<dbReference type="RefSeq" id="WP_147212799.1">
    <property type="nucleotide sequence ID" value="NZ_BJYM01000037.1"/>
</dbReference>
<proteinExistence type="predicted"/>
<accession>A0A511ZR68</accession>
<organism evidence="1 2">
    <name type="scientific">Oceanobacillus sojae</name>
    <dbReference type="NCBI Taxonomy" id="582851"/>
    <lineage>
        <taxon>Bacteria</taxon>
        <taxon>Bacillati</taxon>
        <taxon>Bacillota</taxon>
        <taxon>Bacilli</taxon>
        <taxon>Bacillales</taxon>
        <taxon>Bacillaceae</taxon>
        <taxon>Oceanobacillus</taxon>
    </lineage>
</organism>
<keyword evidence="2" id="KW-1185">Reference proteome</keyword>
<dbReference type="EMBL" id="BJYM01000037">
    <property type="protein sequence ID" value="GEN89944.1"/>
    <property type="molecule type" value="Genomic_DNA"/>
</dbReference>
<dbReference type="AlphaFoldDB" id="A0A511ZR68"/>